<dbReference type="InterPro" id="IPR005565">
    <property type="entry name" value="Hemolysn_activator_HlyB_C"/>
</dbReference>
<proteinExistence type="inferred from homology"/>
<keyword evidence="5" id="KW-0812">Transmembrane</keyword>
<dbReference type="PROSITE" id="PS51779">
    <property type="entry name" value="POTRA"/>
    <property type="match status" value="1"/>
</dbReference>
<dbReference type="Pfam" id="PF08479">
    <property type="entry name" value="POTRA_2"/>
    <property type="match status" value="1"/>
</dbReference>
<dbReference type="GO" id="GO:0008320">
    <property type="term" value="F:protein transmembrane transporter activity"/>
    <property type="evidence" value="ECO:0007669"/>
    <property type="project" value="TreeGrafter"/>
</dbReference>
<dbReference type="Gene3D" id="2.40.160.50">
    <property type="entry name" value="membrane protein fhac: a member of the omp85/tpsb transporter family"/>
    <property type="match status" value="1"/>
</dbReference>
<dbReference type="AlphaFoldDB" id="A0A953M3D9"/>
<organism evidence="11 12">
    <name type="scientific">Candidatus Nitrobium versatile</name>
    <dbReference type="NCBI Taxonomy" id="2884831"/>
    <lineage>
        <taxon>Bacteria</taxon>
        <taxon>Pseudomonadati</taxon>
        <taxon>Nitrospirota</taxon>
        <taxon>Nitrospiria</taxon>
        <taxon>Nitrospirales</taxon>
        <taxon>Nitrospiraceae</taxon>
        <taxon>Candidatus Nitrobium</taxon>
    </lineage>
</organism>
<dbReference type="GO" id="GO:0046819">
    <property type="term" value="P:protein secretion by the type V secretion system"/>
    <property type="evidence" value="ECO:0007669"/>
    <property type="project" value="TreeGrafter"/>
</dbReference>
<dbReference type="InterPro" id="IPR013686">
    <property type="entry name" value="Polypept-transport_assoc_ShlB"/>
</dbReference>
<feature type="region of interest" description="Disordered" evidence="9">
    <location>
        <begin position="1"/>
        <end position="28"/>
    </location>
</feature>
<keyword evidence="6" id="KW-0653">Protein transport</keyword>
<keyword evidence="8" id="KW-0998">Cell outer membrane</keyword>
<comment type="caution">
    <text evidence="11">The sequence shown here is derived from an EMBL/GenBank/DDBJ whole genome shotgun (WGS) entry which is preliminary data.</text>
</comment>
<dbReference type="Proteomes" id="UP000705867">
    <property type="component" value="Unassembled WGS sequence"/>
</dbReference>
<accession>A0A953M3D9</accession>
<keyword evidence="7" id="KW-0472">Membrane</keyword>
<dbReference type="InterPro" id="IPR034746">
    <property type="entry name" value="POTRA"/>
</dbReference>
<keyword evidence="3" id="KW-0813">Transport</keyword>
<comment type="similarity">
    <text evidence="2">Belongs to the TPS (TC 1.B.20) family.</text>
</comment>
<evidence type="ECO:0000256" key="5">
    <source>
        <dbReference type="ARBA" id="ARBA00022692"/>
    </source>
</evidence>
<evidence type="ECO:0000259" key="10">
    <source>
        <dbReference type="PROSITE" id="PS51779"/>
    </source>
</evidence>
<gene>
    <name evidence="11" type="ORF">K8I29_18370</name>
</gene>
<dbReference type="InterPro" id="IPR051544">
    <property type="entry name" value="TPS_OM_transporter"/>
</dbReference>
<dbReference type="GO" id="GO:0009279">
    <property type="term" value="C:cell outer membrane"/>
    <property type="evidence" value="ECO:0007669"/>
    <property type="project" value="UniProtKB-SubCell"/>
</dbReference>
<evidence type="ECO:0000256" key="7">
    <source>
        <dbReference type="ARBA" id="ARBA00023136"/>
    </source>
</evidence>
<dbReference type="PANTHER" id="PTHR34597">
    <property type="entry name" value="SLR1661 PROTEIN"/>
    <property type="match status" value="1"/>
</dbReference>
<reference evidence="11" key="2">
    <citation type="submission" date="2021-08" db="EMBL/GenBank/DDBJ databases">
        <authorList>
            <person name="Dalcin Martins P."/>
        </authorList>
    </citation>
    <scope>NUCLEOTIDE SEQUENCE</scope>
    <source>
        <strain evidence="11">MAG_39</strain>
    </source>
</reference>
<evidence type="ECO:0000256" key="1">
    <source>
        <dbReference type="ARBA" id="ARBA00004442"/>
    </source>
</evidence>
<keyword evidence="4" id="KW-1134">Transmembrane beta strand</keyword>
<dbReference type="PANTHER" id="PTHR34597:SF3">
    <property type="entry name" value="OUTER MEMBRANE TRANSPORTER CDIB"/>
    <property type="match status" value="1"/>
</dbReference>
<dbReference type="Gene3D" id="3.10.20.310">
    <property type="entry name" value="membrane protein fhac"/>
    <property type="match status" value="1"/>
</dbReference>
<protein>
    <submittedName>
        <fullName evidence="11">ShlB/FhaC/HecB family hemolysin secretion/activation protein</fullName>
    </submittedName>
</protein>
<evidence type="ECO:0000256" key="4">
    <source>
        <dbReference type="ARBA" id="ARBA00022452"/>
    </source>
</evidence>
<name>A0A953M3D9_9BACT</name>
<evidence type="ECO:0000256" key="8">
    <source>
        <dbReference type="ARBA" id="ARBA00023237"/>
    </source>
</evidence>
<dbReference type="EMBL" id="JAIOIV010000136">
    <property type="protein sequence ID" value="MBZ0158166.1"/>
    <property type="molecule type" value="Genomic_DNA"/>
</dbReference>
<reference evidence="11" key="1">
    <citation type="journal article" date="2021" name="bioRxiv">
        <title>Unraveling nitrogen, sulfur and carbon metabolic pathways and microbial community transcriptional responses to substrate deprivation and toxicity stresses in a bioreactor mimicking anoxic brackish coastal sediment conditions.</title>
        <authorList>
            <person name="Martins P.D."/>
            <person name="Echeveste M.J."/>
            <person name="Arshad A."/>
            <person name="Kurth J."/>
            <person name="Ouboter H."/>
            <person name="Jetten M.S.M."/>
            <person name="Welte C.U."/>
        </authorList>
    </citation>
    <scope>NUCLEOTIDE SEQUENCE</scope>
    <source>
        <strain evidence="11">MAG_39</strain>
    </source>
</reference>
<sequence length="533" mass="59145">MKGKSPSARVPGFGVPHDALPAESDGSDRMTLPDTADFLSHRARVFVRRFEIEGNTVFPPEALAAVTSPYEGREITSEELQDVRQELTHLYIRRGYITSGVIIPDQEISGGIITLRVVEGWLSRIEIEGNRYLLTRYLHERIARAAHAPLDINRLQQSLQTLQQDSRIRRVNAELGPGIMPGEGVLKVRVEEEKPVKAFLSFGNTRPPGTGAYRGEGVVVHQSLFGWGDVLEGRFGMTEGNSDFGVTYTVPVTARDTAVSVSYRKGESTVIEQGFRDLDIRSESATFGTSLRHPLFRTPEQEFALVLSGELRREKTFLLGQPFSFSEVPEATTHATVLRFAQEWVRRSRTEVLAVRSGLSLGIDAFGATVSGTGADGRFFAWLGQVQWIRHMAENGMQMVFRSDIQLTGDALLPMEKFPVGGLNSVRGYRENQLVRDNGAAGSLELRVPLLRNDQGDAIVQFAPFADFGWSKNARKDTPSPRSIASVGAGIRWAITPKGHFQLYAGYPLKKLKNTGHDLQDEGVHFQLIWQVL</sequence>
<evidence type="ECO:0000313" key="11">
    <source>
        <dbReference type="EMBL" id="MBZ0158166.1"/>
    </source>
</evidence>
<evidence type="ECO:0000256" key="2">
    <source>
        <dbReference type="ARBA" id="ARBA00009055"/>
    </source>
</evidence>
<evidence type="ECO:0000256" key="3">
    <source>
        <dbReference type="ARBA" id="ARBA00022448"/>
    </source>
</evidence>
<evidence type="ECO:0000256" key="6">
    <source>
        <dbReference type="ARBA" id="ARBA00022927"/>
    </source>
</evidence>
<evidence type="ECO:0000313" key="12">
    <source>
        <dbReference type="Proteomes" id="UP000705867"/>
    </source>
</evidence>
<feature type="domain" description="POTRA" evidence="10">
    <location>
        <begin position="45"/>
        <end position="120"/>
    </location>
</feature>
<evidence type="ECO:0000256" key="9">
    <source>
        <dbReference type="SAM" id="MobiDB-lite"/>
    </source>
</evidence>
<dbReference type="GO" id="GO:0098046">
    <property type="term" value="C:type V protein secretion system complex"/>
    <property type="evidence" value="ECO:0007669"/>
    <property type="project" value="TreeGrafter"/>
</dbReference>
<dbReference type="Pfam" id="PF03865">
    <property type="entry name" value="ShlB"/>
    <property type="match status" value="1"/>
</dbReference>
<comment type="subcellular location">
    <subcellularLocation>
        <location evidence="1">Cell outer membrane</location>
    </subcellularLocation>
</comment>